<dbReference type="Proteomes" id="UP000809273">
    <property type="component" value="Unassembled WGS sequence"/>
</dbReference>
<reference evidence="1" key="1">
    <citation type="journal article" date="2021" name="Environ. Microbiol.">
        <title>Genomic characterization of three novel Desulfobacterota classes expand the metabolic and phylogenetic diversity of the phylum.</title>
        <authorList>
            <person name="Murphy C.L."/>
            <person name="Biggerstaff J."/>
            <person name="Eichhorn A."/>
            <person name="Ewing E."/>
            <person name="Shahan R."/>
            <person name="Soriano D."/>
            <person name="Stewart S."/>
            <person name="VanMol K."/>
            <person name="Walker R."/>
            <person name="Walters P."/>
            <person name="Elshahed M.S."/>
            <person name="Youssef N.H."/>
        </authorList>
    </citation>
    <scope>NUCLEOTIDE SEQUENCE</scope>
    <source>
        <strain evidence="1">Zod_Metabat.24</strain>
    </source>
</reference>
<name>A0A9D8KBZ1_9DELT</name>
<organism evidence="1 2">
    <name type="scientific">Candidatus Zymogenus saltonus</name>
    <dbReference type="NCBI Taxonomy" id="2844893"/>
    <lineage>
        <taxon>Bacteria</taxon>
        <taxon>Deltaproteobacteria</taxon>
        <taxon>Candidatus Zymogenia</taxon>
        <taxon>Candidatus Zymogeniales</taxon>
        <taxon>Candidatus Zymogenaceae</taxon>
        <taxon>Candidatus Zymogenus</taxon>
    </lineage>
</organism>
<reference evidence="1" key="2">
    <citation type="submission" date="2021-01" db="EMBL/GenBank/DDBJ databases">
        <authorList>
            <person name="Hahn C.R."/>
            <person name="Youssef N.H."/>
            <person name="Elshahed M."/>
        </authorList>
    </citation>
    <scope>NUCLEOTIDE SEQUENCE</scope>
    <source>
        <strain evidence="1">Zod_Metabat.24</strain>
    </source>
</reference>
<gene>
    <name evidence="1" type="ORF">JW984_01135</name>
</gene>
<dbReference type="EMBL" id="JAFGIX010000006">
    <property type="protein sequence ID" value="MBN1571777.1"/>
    <property type="molecule type" value="Genomic_DNA"/>
</dbReference>
<proteinExistence type="predicted"/>
<protein>
    <submittedName>
        <fullName evidence="1">Uncharacterized protein</fullName>
    </submittedName>
</protein>
<dbReference type="AlphaFoldDB" id="A0A9D8KBZ1"/>
<evidence type="ECO:0000313" key="2">
    <source>
        <dbReference type="Proteomes" id="UP000809273"/>
    </source>
</evidence>
<comment type="caution">
    <text evidence="1">The sequence shown here is derived from an EMBL/GenBank/DDBJ whole genome shotgun (WGS) entry which is preliminary data.</text>
</comment>
<accession>A0A9D8KBZ1</accession>
<sequence length="116" mass="13247">MAETTDKDLWDEIKKGAAEGFEVLKEEMGKLTKELERHGKIVKKKMDLSSIQRKVHQSFTQLGGRAYELIEDGKESTILTDAEFTDIVARIKQYKKDVESIEAEIETIKKSGEKTK</sequence>
<evidence type="ECO:0000313" key="1">
    <source>
        <dbReference type="EMBL" id="MBN1571777.1"/>
    </source>
</evidence>